<feature type="region of interest" description="Disordered" evidence="1">
    <location>
        <begin position="278"/>
        <end position="302"/>
    </location>
</feature>
<keyword evidence="3" id="KW-1185">Reference proteome</keyword>
<feature type="compositionally biased region" description="Polar residues" evidence="1">
    <location>
        <begin position="151"/>
        <end position="161"/>
    </location>
</feature>
<feature type="compositionally biased region" description="Low complexity" evidence="1">
    <location>
        <begin position="162"/>
        <end position="176"/>
    </location>
</feature>
<proteinExistence type="predicted"/>
<feature type="region of interest" description="Disordered" evidence="1">
    <location>
        <begin position="131"/>
        <end position="197"/>
    </location>
</feature>
<reference evidence="3" key="1">
    <citation type="journal article" date="2017" name="Genome Biol.">
        <title>Comparative genomics reveals high biological diversity and specific adaptations in the industrially and medically important fungal genus Aspergillus.</title>
        <authorList>
            <person name="de Vries R.P."/>
            <person name="Riley R."/>
            <person name="Wiebenga A."/>
            <person name="Aguilar-Osorio G."/>
            <person name="Amillis S."/>
            <person name="Uchima C.A."/>
            <person name="Anderluh G."/>
            <person name="Asadollahi M."/>
            <person name="Askin M."/>
            <person name="Barry K."/>
            <person name="Battaglia E."/>
            <person name="Bayram O."/>
            <person name="Benocci T."/>
            <person name="Braus-Stromeyer S.A."/>
            <person name="Caldana C."/>
            <person name="Canovas D."/>
            <person name="Cerqueira G.C."/>
            <person name="Chen F."/>
            <person name="Chen W."/>
            <person name="Choi C."/>
            <person name="Clum A."/>
            <person name="Dos Santos R.A."/>
            <person name="Damasio A.R."/>
            <person name="Diallinas G."/>
            <person name="Emri T."/>
            <person name="Fekete E."/>
            <person name="Flipphi M."/>
            <person name="Freyberg S."/>
            <person name="Gallo A."/>
            <person name="Gournas C."/>
            <person name="Habgood R."/>
            <person name="Hainaut M."/>
            <person name="Harispe M.L."/>
            <person name="Henrissat B."/>
            <person name="Hilden K.S."/>
            <person name="Hope R."/>
            <person name="Hossain A."/>
            <person name="Karabika E."/>
            <person name="Karaffa L."/>
            <person name="Karanyi Z."/>
            <person name="Krasevec N."/>
            <person name="Kuo A."/>
            <person name="Kusch H."/>
            <person name="LaButti K."/>
            <person name="Lagendijk E.L."/>
            <person name="Lapidus A."/>
            <person name="Levasseur A."/>
            <person name="Lindquist E."/>
            <person name="Lipzen A."/>
            <person name="Logrieco A.F."/>
            <person name="MacCabe A."/>
            <person name="Maekelae M.R."/>
            <person name="Malavazi I."/>
            <person name="Melin P."/>
            <person name="Meyer V."/>
            <person name="Mielnichuk N."/>
            <person name="Miskei M."/>
            <person name="Molnar A.P."/>
            <person name="Mule G."/>
            <person name="Ngan C.Y."/>
            <person name="Orejas M."/>
            <person name="Orosz E."/>
            <person name="Ouedraogo J.P."/>
            <person name="Overkamp K.M."/>
            <person name="Park H.-S."/>
            <person name="Perrone G."/>
            <person name="Piumi F."/>
            <person name="Punt P.J."/>
            <person name="Ram A.F."/>
            <person name="Ramon A."/>
            <person name="Rauscher S."/>
            <person name="Record E."/>
            <person name="Riano-Pachon D.M."/>
            <person name="Robert V."/>
            <person name="Roehrig J."/>
            <person name="Ruller R."/>
            <person name="Salamov A."/>
            <person name="Salih N.S."/>
            <person name="Samson R.A."/>
            <person name="Sandor E."/>
            <person name="Sanguinetti M."/>
            <person name="Schuetze T."/>
            <person name="Sepcic K."/>
            <person name="Shelest E."/>
            <person name="Sherlock G."/>
            <person name="Sophianopoulou V."/>
            <person name="Squina F.M."/>
            <person name="Sun H."/>
            <person name="Susca A."/>
            <person name="Todd R.B."/>
            <person name="Tsang A."/>
            <person name="Unkles S.E."/>
            <person name="van de Wiele N."/>
            <person name="van Rossen-Uffink D."/>
            <person name="Oliveira J.V."/>
            <person name="Vesth T.C."/>
            <person name="Visser J."/>
            <person name="Yu J.-H."/>
            <person name="Zhou M."/>
            <person name="Andersen M.R."/>
            <person name="Archer D.B."/>
            <person name="Baker S.E."/>
            <person name="Benoit I."/>
            <person name="Brakhage A.A."/>
            <person name="Braus G.H."/>
            <person name="Fischer R."/>
            <person name="Frisvad J.C."/>
            <person name="Goldman G.H."/>
            <person name="Houbraken J."/>
            <person name="Oakley B."/>
            <person name="Pocsi I."/>
            <person name="Scazzocchio C."/>
            <person name="Seiboth B."/>
            <person name="vanKuyk P.A."/>
            <person name="Wortman J."/>
            <person name="Dyer P.S."/>
            <person name="Grigoriev I.V."/>
        </authorList>
    </citation>
    <scope>NUCLEOTIDE SEQUENCE [LARGE SCALE GENOMIC DNA]</scope>
    <source>
        <strain evidence="3">CBS 583.65</strain>
    </source>
</reference>
<sequence length="320" mass="34625">MSRKGDMDAKLATATVPVSLADRTMEILDDFQRYGMIGSNPIFQGQHADASWCPDLGSWVMPDDGTGCSQIADAVIIHWKVFNEAWKQSRNVTKKASRDPVPSFALEQPPFATVNPQQLILCSSLSIAEQRHHSDNARQSLNSDMLRPNKAVNSPRGSNKTSPSIKPAAAPASNPKSPERTVRKAVGPRNQPITTKPDLVQKNIMLVPMSSWQNGSAARGQASGLDSMARGQVARRVATPAKHHAGQNIGPSTVHKLRGSTSASISAEVVARHVFPAGGEQNSQRPPQPIGPECVFKPGDHERGFVTAVRTSSNEIRRLR</sequence>
<evidence type="ECO:0000313" key="2">
    <source>
        <dbReference type="EMBL" id="OJJ05111.1"/>
    </source>
</evidence>
<dbReference type="OrthoDB" id="10577804at2759"/>
<name>A0A1L9PUB9_ASPVE</name>
<gene>
    <name evidence="2" type="ORF">ASPVEDRAFT_31524</name>
</gene>
<accession>A0A1L9PUB9</accession>
<organism evidence="2 3">
    <name type="scientific">Aspergillus versicolor CBS 583.65</name>
    <dbReference type="NCBI Taxonomy" id="1036611"/>
    <lineage>
        <taxon>Eukaryota</taxon>
        <taxon>Fungi</taxon>
        <taxon>Dikarya</taxon>
        <taxon>Ascomycota</taxon>
        <taxon>Pezizomycotina</taxon>
        <taxon>Eurotiomycetes</taxon>
        <taxon>Eurotiomycetidae</taxon>
        <taxon>Eurotiales</taxon>
        <taxon>Aspergillaceae</taxon>
        <taxon>Aspergillus</taxon>
        <taxon>Aspergillus subgen. Nidulantes</taxon>
    </lineage>
</organism>
<dbReference type="AlphaFoldDB" id="A0A1L9PUB9"/>
<dbReference type="EMBL" id="KV878132">
    <property type="protein sequence ID" value="OJJ05111.1"/>
    <property type="molecule type" value="Genomic_DNA"/>
</dbReference>
<dbReference type="Proteomes" id="UP000184073">
    <property type="component" value="Unassembled WGS sequence"/>
</dbReference>
<evidence type="ECO:0000256" key="1">
    <source>
        <dbReference type="SAM" id="MobiDB-lite"/>
    </source>
</evidence>
<dbReference type="VEuPathDB" id="FungiDB:ASPVEDRAFT_31524"/>
<dbReference type="RefSeq" id="XP_040670873.1">
    <property type="nucleotide sequence ID" value="XM_040810493.1"/>
</dbReference>
<evidence type="ECO:0000313" key="3">
    <source>
        <dbReference type="Proteomes" id="UP000184073"/>
    </source>
</evidence>
<dbReference type="GeneID" id="63726004"/>
<protein>
    <submittedName>
        <fullName evidence="2">Uncharacterized protein</fullName>
    </submittedName>
</protein>